<keyword evidence="1" id="KW-0812">Transmembrane</keyword>
<dbReference type="KEGG" id="dph:EHF33_06785"/>
<name>A0A3G8YLK4_9DEIO</name>
<keyword evidence="1" id="KW-1133">Transmembrane helix</keyword>
<evidence type="ECO:0008006" key="4">
    <source>
        <dbReference type="Google" id="ProtNLM"/>
    </source>
</evidence>
<dbReference type="RefSeq" id="WP_124869192.1">
    <property type="nucleotide sequence ID" value="NZ_CP034183.1"/>
</dbReference>
<dbReference type="EMBL" id="CP034183">
    <property type="protein sequence ID" value="AZI42491.1"/>
    <property type="molecule type" value="Genomic_DNA"/>
</dbReference>
<accession>A0A3G8YLK4</accession>
<dbReference type="AlphaFoldDB" id="A0A3G8YLK4"/>
<proteinExistence type="predicted"/>
<organism evidence="2 3">
    <name type="scientific">Deinococcus psychrotolerans</name>
    <dbReference type="NCBI Taxonomy" id="2489213"/>
    <lineage>
        <taxon>Bacteria</taxon>
        <taxon>Thermotogati</taxon>
        <taxon>Deinococcota</taxon>
        <taxon>Deinococci</taxon>
        <taxon>Deinococcales</taxon>
        <taxon>Deinococcaceae</taxon>
        <taxon>Deinococcus</taxon>
    </lineage>
</organism>
<feature type="transmembrane region" description="Helical" evidence="1">
    <location>
        <begin position="194"/>
        <end position="217"/>
    </location>
</feature>
<evidence type="ECO:0000313" key="2">
    <source>
        <dbReference type="EMBL" id="AZI42491.1"/>
    </source>
</evidence>
<gene>
    <name evidence="2" type="ORF">EHF33_06785</name>
</gene>
<evidence type="ECO:0000313" key="3">
    <source>
        <dbReference type="Proteomes" id="UP000276417"/>
    </source>
</evidence>
<keyword evidence="3" id="KW-1185">Reference proteome</keyword>
<keyword evidence="1" id="KW-0472">Membrane</keyword>
<protein>
    <recommendedName>
        <fullName evidence="4">HNH endonuclease 5 domain-containing protein</fullName>
    </recommendedName>
</protein>
<sequence>MSVKHTAFGLCKLCGKHSQLIESHIIPRSVINWIKRTSATGHLRSSINPEKRIQDGIKKHLLCSNCDGNLIGSSEKYFMEKIFLPYHEDRSLEIDYTQQLHYFAASLAYRIILLEEESPDRRNDLDFEDFRSAKSYLRRYLLKSTSKLQGVEHFLLVTNDGKNTTICDDNDTIKTTHGLPRGLVFHLLRSFDSFAFYVNNYLVTMAMLPGFIFFTVLKPRKYKGRLGKRVETSGGKIRFEMRLLLENDIYQMLLDRSNRLSVDYMSRQQSEKLEDFISKNSNRWNNSETKKLIHSLHQD</sequence>
<dbReference type="OrthoDB" id="5518417at2"/>
<reference evidence="2 3" key="1">
    <citation type="submission" date="2018-11" db="EMBL/GenBank/DDBJ databases">
        <title>Deinococcus shelandsis sp. nov., isolated from South Shetland Islands soil of Antarctica.</title>
        <authorList>
            <person name="Tian J."/>
        </authorList>
    </citation>
    <scope>NUCLEOTIDE SEQUENCE [LARGE SCALE GENOMIC DNA]</scope>
    <source>
        <strain evidence="2 3">S14-83T</strain>
    </source>
</reference>
<dbReference type="Proteomes" id="UP000276417">
    <property type="component" value="Chromosome 1"/>
</dbReference>
<evidence type="ECO:0000256" key="1">
    <source>
        <dbReference type="SAM" id="Phobius"/>
    </source>
</evidence>